<comment type="caution">
    <text evidence="1">The sequence shown here is derived from an EMBL/GenBank/DDBJ whole genome shotgun (WGS) entry which is preliminary data.</text>
</comment>
<dbReference type="EMBL" id="MGAG01000039">
    <property type="protein sequence ID" value="OGK39609.1"/>
    <property type="molecule type" value="Genomic_DNA"/>
</dbReference>
<accession>A0A1F7I8C3</accession>
<evidence type="ECO:0000313" key="1">
    <source>
        <dbReference type="EMBL" id="OGK39609.1"/>
    </source>
</evidence>
<gene>
    <name evidence="1" type="ORF">A2954_02350</name>
</gene>
<sequence length="144" mass="16714">MSPKNYTPIDDLVKNHKRDLTIKTAISKPKEAEPFTMKKEKYEIKEVVEHKLEEEVEPYVQVRAETIELPEEFKKMGIHAATETEFPSFQNIKLPLSDEKIIAGLHQPITSSFRWFATLLEYVLKQAHLILKIINGKVVRVIKT</sequence>
<dbReference type="AlphaFoldDB" id="A0A1F7I8C3"/>
<proteinExistence type="predicted"/>
<protein>
    <submittedName>
        <fullName evidence="1">Uncharacterized protein</fullName>
    </submittedName>
</protein>
<organism evidence="1 2">
    <name type="scientific">Candidatus Roizmanbacteria bacterium RIFCSPLOWO2_01_FULL_37_12</name>
    <dbReference type="NCBI Taxonomy" id="1802056"/>
    <lineage>
        <taxon>Bacteria</taxon>
        <taxon>Candidatus Roizmaniibacteriota</taxon>
    </lineage>
</organism>
<dbReference type="Proteomes" id="UP000177698">
    <property type="component" value="Unassembled WGS sequence"/>
</dbReference>
<name>A0A1F7I8C3_9BACT</name>
<evidence type="ECO:0000313" key="2">
    <source>
        <dbReference type="Proteomes" id="UP000177698"/>
    </source>
</evidence>
<reference evidence="1 2" key="1">
    <citation type="journal article" date="2016" name="Nat. Commun.">
        <title>Thousands of microbial genomes shed light on interconnected biogeochemical processes in an aquifer system.</title>
        <authorList>
            <person name="Anantharaman K."/>
            <person name="Brown C.T."/>
            <person name="Hug L.A."/>
            <person name="Sharon I."/>
            <person name="Castelle C.J."/>
            <person name="Probst A.J."/>
            <person name="Thomas B.C."/>
            <person name="Singh A."/>
            <person name="Wilkins M.J."/>
            <person name="Karaoz U."/>
            <person name="Brodie E.L."/>
            <person name="Williams K.H."/>
            <person name="Hubbard S.S."/>
            <person name="Banfield J.F."/>
        </authorList>
    </citation>
    <scope>NUCLEOTIDE SEQUENCE [LARGE SCALE GENOMIC DNA]</scope>
</reference>